<reference evidence="3 4" key="1">
    <citation type="journal article" date="2013" name="Nat. Genet.">
        <title>The genome of the hydatid tapeworm Echinococcus granulosus.</title>
        <authorList>
            <person name="Zheng H."/>
            <person name="Zhang W."/>
            <person name="Zhang L."/>
            <person name="Zhang Z."/>
            <person name="Li J."/>
            <person name="Lu G."/>
            <person name="Zhu Y."/>
            <person name="Wang Y."/>
            <person name="Huang Y."/>
            <person name="Liu J."/>
            <person name="Kang H."/>
            <person name="Chen J."/>
            <person name="Wang L."/>
            <person name="Chen A."/>
            <person name="Yu S."/>
            <person name="Gao Z."/>
            <person name="Jin L."/>
            <person name="Gu W."/>
            <person name="Wang Z."/>
            <person name="Zhao L."/>
            <person name="Shi B."/>
            <person name="Wen H."/>
            <person name="Lin R."/>
            <person name="Jones M.K."/>
            <person name="Brejova B."/>
            <person name="Vinar T."/>
            <person name="Zhao G."/>
            <person name="McManus D.P."/>
            <person name="Chen Z."/>
            <person name="Zhou Y."/>
            <person name="Wang S."/>
        </authorList>
    </citation>
    <scope>NUCLEOTIDE SEQUENCE [LARGE SCALE GENOMIC DNA]</scope>
</reference>
<dbReference type="GeneID" id="36343503"/>
<evidence type="ECO:0000256" key="1">
    <source>
        <dbReference type="SAM" id="MobiDB-lite"/>
    </source>
</evidence>
<dbReference type="EMBL" id="APAU02000087">
    <property type="protein sequence ID" value="EUB57329.1"/>
    <property type="molecule type" value="Genomic_DNA"/>
</dbReference>
<dbReference type="Proteomes" id="UP000019149">
    <property type="component" value="Unassembled WGS sequence"/>
</dbReference>
<evidence type="ECO:0000313" key="3">
    <source>
        <dbReference type="EMBL" id="EUB57329.1"/>
    </source>
</evidence>
<reference evidence="2 5" key="2">
    <citation type="journal article" date="2013" name="Nature">
        <title>The genomes of four tapeworm species reveal adaptations to parasitism.</title>
        <authorList>
            <person name="Tsai I.J."/>
            <person name="Zarowiecki M."/>
            <person name="Holroyd N."/>
            <person name="Garciarrubio A."/>
            <person name="Sanchez-Flores A."/>
            <person name="Brooks K.L."/>
            <person name="Tracey A."/>
            <person name="Bobes R.J."/>
            <person name="Fragoso G."/>
            <person name="Sciutto E."/>
            <person name="Aslett M."/>
            <person name="Beasley H."/>
            <person name="Bennett H.M."/>
            <person name="Cai J."/>
            <person name="Camicia F."/>
            <person name="Clark R."/>
            <person name="Cucher M."/>
            <person name="De Silva N."/>
            <person name="Day T.A."/>
            <person name="Deplazes P."/>
            <person name="Estrada K."/>
            <person name="Fernandez C."/>
            <person name="Holland P.W."/>
            <person name="Hou J."/>
            <person name="Hu S."/>
            <person name="Huckvale T."/>
            <person name="Hung S.S."/>
            <person name="Kamenetzky L."/>
            <person name="Keane J.A."/>
            <person name="Kiss F."/>
            <person name="Koziol U."/>
            <person name="Lambert O."/>
            <person name="Liu K."/>
            <person name="Luo X."/>
            <person name="Luo Y."/>
            <person name="Macchiaroli N."/>
            <person name="Nichol S."/>
            <person name="Paps J."/>
            <person name="Parkinson J."/>
            <person name="Pouchkina-Stantcheva N."/>
            <person name="Riddiford N."/>
            <person name="Rosenzvit M."/>
            <person name="Salinas G."/>
            <person name="Wasmuth J.D."/>
            <person name="Zamanian M."/>
            <person name="Zheng Y."/>
            <person name="Cai X."/>
            <person name="Soberon X."/>
            <person name="Olson P.D."/>
            <person name="Laclette J.P."/>
            <person name="Brehm K."/>
            <person name="Berriman M."/>
            <person name="Garciarrubio A."/>
            <person name="Bobes R.J."/>
            <person name="Fragoso G."/>
            <person name="Sanchez-Flores A."/>
            <person name="Estrada K."/>
            <person name="Cevallos M.A."/>
            <person name="Morett E."/>
            <person name="Gonzalez V."/>
            <person name="Portillo T."/>
            <person name="Ochoa-Leyva A."/>
            <person name="Jose M.V."/>
            <person name="Sciutto E."/>
            <person name="Landa A."/>
            <person name="Jimenez L."/>
            <person name="Valdes V."/>
            <person name="Carrero J.C."/>
            <person name="Larralde C."/>
            <person name="Morales-Montor J."/>
            <person name="Limon-Lason J."/>
            <person name="Soberon X."/>
            <person name="Laclette J.P."/>
        </authorList>
    </citation>
    <scope>NUCLEOTIDE SEQUENCE [LARGE SCALE GENOMIC DNA]</scope>
</reference>
<gene>
    <name evidence="3 6" type="ORF">EGR_07788</name>
    <name evidence="2" type="ORF">EgrG_000498100</name>
</gene>
<feature type="compositionally biased region" description="Low complexity" evidence="1">
    <location>
        <begin position="284"/>
        <end position="311"/>
    </location>
</feature>
<feature type="region of interest" description="Disordered" evidence="1">
    <location>
        <begin position="1045"/>
        <end position="1073"/>
    </location>
</feature>
<dbReference type="OrthoDB" id="6228672at2759"/>
<organism evidence="3 4">
    <name type="scientific">Echinococcus granulosus</name>
    <name type="common">Hydatid tapeworm</name>
    <dbReference type="NCBI Taxonomy" id="6210"/>
    <lineage>
        <taxon>Eukaryota</taxon>
        <taxon>Metazoa</taxon>
        <taxon>Spiralia</taxon>
        <taxon>Lophotrochozoa</taxon>
        <taxon>Platyhelminthes</taxon>
        <taxon>Cestoda</taxon>
        <taxon>Eucestoda</taxon>
        <taxon>Cyclophyllidea</taxon>
        <taxon>Taeniidae</taxon>
        <taxon>Echinococcus</taxon>
        <taxon>Echinococcus granulosus group</taxon>
    </lineage>
</organism>
<evidence type="ECO:0000313" key="2">
    <source>
        <dbReference type="EMBL" id="CDS19653.1"/>
    </source>
</evidence>
<feature type="region of interest" description="Disordered" evidence="1">
    <location>
        <begin position="180"/>
        <end position="314"/>
    </location>
</feature>
<feature type="compositionally biased region" description="Polar residues" evidence="1">
    <location>
        <begin position="63"/>
        <end position="87"/>
    </location>
</feature>
<dbReference type="RefSeq" id="XP_024348525.1">
    <property type="nucleotide sequence ID" value="XM_024497037.1"/>
</dbReference>
<evidence type="ECO:0000313" key="5">
    <source>
        <dbReference type="Proteomes" id="UP000492820"/>
    </source>
</evidence>
<evidence type="ECO:0000313" key="6">
    <source>
        <dbReference type="WBParaSite" id="EgrG_000498100"/>
    </source>
</evidence>
<dbReference type="WBParaSite" id="EgrG_000498100">
    <property type="protein sequence ID" value="EgrG_000498100"/>
    <property type="gene ID" value="EgrG_000498100"/>
</dbReference>
<name>U6J6K4_ECHGR</name>
<feature type="region of interest" description="Disordered" evidence="1">
    <location>
        <begin position="41"/>
        <end position="87"/>
    </location>
</feature>
<dbReference type="KEGG" id="egl:EGR_07788"/>
<dbReference type="EMBL" id="LK028579">
    <property type="protein sequence ID" value="CDS19653.1"/>
    <property type="molecule type" value="Genomic_DNA"/>
</dbReference>
<proteinExistence type="predicted"/>
<keyword evidence="4" id="KW-1185">Reference proteome</keyword>
<feature type="compositionally biased region" description="Polar residues" evidence="1">
    <location>
        <begin position="41"/>
        <end position="53"/>
    </location>
</feature>
<reference evidence="6" key="4">
    <citation type="submission" date="2020-10" db="UniProtKB">
        <authorList>
            <consortium name="WormBaseParasite"/>
        </authorList>
    </citation>
    <scope>IDENTIFICATION</scope>
</reference>
<accession>U6J6K4</accession>
<dbReference type="Proteomes" id="UP000492820">
    <property type="component" value="Unassembled WGS sequence"/>
</dbReference>
<sequence length="1168" mass="128068">MSDVDNSGSNRNIFDTFFKLVGGANHVVTEESKIDSKQCSFSTANSAGTSPAVATTAEGDEPSASTAIQQTQVSSEPGTPSKSFYSSTQLSEALRTLPPGQFEAARDCCMRLRYPPTLAVLMQREKGNQLCESISSGPQTKPRSVRSIHFEILPSHFEGTVVKLFDEDGATAVGAEDVVEEDPFRSESINRSAATADGEDRIPSPATSTKRARHQRKTKVEEDSDFKTTSNTRTGGIAFGTNGDDSDGLEIVSVLPPDEQLLPPPTITTVATGSQKRKPSNHISSILSPSAMAAAAGTSSAQSSSLPPLQQRVESSQAINRSSFGVSPELSVFQSKPSNRSRKLLSFPKTVSFSSKCLEGCLYLDKFYQQLVGFGMLPEVALEMTSMAVSSDFLVPTPCPFGWPHFVCLESNPSSLQAEQFLLMGDALRLILLAYTNPTVENRNAVKCLTNLCHQKIRSILVENIRVRTPEGFQCVPLEWSSLLSSYSLRLPSLLWLPVVTPPSRDVILRIFNAASKSNRSKSTVIPSWTSSCPVEDLAHIAVALCPKFTVPDPLNPPSSINSTVAVDELTSAQALRDFLSLCSTPTIKWTSVSLTSTSISESPLETLIHMTPPQLRALCQLFDCNHASSFAGLGLICLLFKRLFMHLFVNASFAGRGRLMVLRHTLCLIECPLEDAFYDCDLFTHLATIHARVSDCLGNLRTAYPQLVSAGACLTAQYRLNYSPQAATTADVGRSRLFTTAQEARDVILQMFKETIYPNLVALFESVAAAHEFLNFVLTRDLYMFRRSHGIDGRVEENNAFRLLRSGIAMLNRLENKSIFQKISQSNDGVGFEKILEPAVLCKTKLVILRPPGLLYLVEQMAVQLKTFRHSLMTSRMHLSSSWWSAFTTSAVDVSADSNVKLFVTEMQTIFDTIESWTRGLHNVELRSFPVKMLEVLVKEMGKEVPGLRGLKVAPSELELLGVPYGSKNSATAETVLTAVAVASLPPCPQNVLFDDGQAAVASEASMSLDLLNRAFSVPDDGEVVDEGENQKSSLEEGANEINEAEEATTSVQISTEVEERSEETEVTQRTPPKRVVINVSGEDVTMSVMEGESKETQELRGGVFTSNFFMMDRRTLGKLKRSQKILSHHHQQKQQYQEEEEIEQVTTSFSCDEDNRVANTCSNDAC</sequence>
<dbReference type="CTD" id="36343503"/>
<dbReference type="AlphaFoldDB" id="U6J6K4"/>
<evidence type="ECO:0000313" key="4">
    <source>
        <dbReference type="Proteomes" id="UP000019149"/>
    </source>
</evidence>
<protein>
    <submittedName>
        <fullName evidence="3 6">Uncharacterized protein</fullName>
    </submittedName>
</protein>
<dbReference type="OMA" id="ANTCSND"/>
<reference evidence="2" key="3">
    <citation type="submission" date="2014-06" db="EMBL/GenBank/DDBJ databases">
        <authorList>
            <person name="Aslett M."/>
        </authorList>
    </citation>
    <scope>NUCLEOTIDE SEQUENCE</scope>
</reference>